<name>A0A6L3SSK3_9HYPH</name>
<proteinExistence type="predicted"/>
<dbReference type="EMBL" id="VZZK01000067">
    <property type="protein sequence ID" value="KAB1070181.1"/>
    <property type="molecule type" value="Genomic_DNA"/>
</dbReference>
<gene>
    <name evidence="1" type="ORF">F6X53_30405</name>
</gene>
<comment type="caution">
    <text evidence="1">The sequence shown here is derived from an EMBL/GenBank/DDBJ whole genome shotgun (WGS) entry which is preliminary data.</text>
</comment>
<protein>
    <submittedName>
        <fullName evidence="1">Uncharacterized protein</fullName>
    </submittedName>
</protein>
<accession>A0A6L3SSK3</accession>
<sequence>MKATDMERPQCTAEIATDSLLKAIVKGEQRGLTFSAVRDGGALTTWREPGMAQLGPAIGFCVADPSGAAQWTELHRLGEIIQAAGGLDALDEANMHLVQMDPEHSDWRAMVLESVWYDIGRVE</sequence>
<evidence type="ECO:0000313" key="1">
    <source>
        <dbReference type="EMBL" id="KAB1070181.1"/>
    </source>
</evidence>
<organism evidence="1 2">
    <name type="scientific">Methylobacterium soli</name>
    <dbReference type="NCBI Taxonomy" id="553447"/>
    <lineage>
        <taxon>Bacteria</taxon>
        <taxon>Pseudomonadati</taxon>
        <taxon>Pseudomonadota</taxon>
        <taxon>Alphaproteobacteria</taxon>
        <taxon>Hyphomicrobiales</taxon>
        <taxon>Methylobacteriaceae</taxon>
        <taxon>Methylobacterium</taxon>
    </lineage>
</organism>
<dbReference type="RefSeq" id="WP_151005410.1">
    <property type="nucleotide sequence ID" value="NZ_BPQY01000415.1"/>
</dbReference>
<dbReference type="Proteomes" id="UP000474159">
    <property type="component" value="Unassembled WGS sequence"/>
</dbReference>
<reference evidence="1 2" key="1">
    <citation type="submission" date="2019-09" db="EMBL/GenBank/DDBJ databases">
        <title>YIM 48816 draft genome.</title>
        <authorList>
            <person name="Jiang L."/>
        </authorList>
    </citation>
    <scope>NUCLEOTIDE SEQUENCE [LARGE SCALE GENOMIC DNA]</scope>
    <source>
        <strain evidence="1 2">YIM 48816</strain>
    </source>
</reference>
<dbReference type="OrthoDB" id="7995614at2"/>
<dbReference type="AlphaFoldDB" id="A0A6L3SSK3"/>
<evidence type="ECO:0000313" key="2">
    <source>
        <dbReference type="Proteomes" id="UP000474159"/>
    </source>
</evidence>
<keyword evidence="2" id="KW-1185">Reference proteome</keyword>